<dbReference type="PANTHER" id="PTHR46599:SF2">
    <property type="entry name" value="PIGGYBAC TRANSPOSABLE ELEMENT-DERIVED PROTEIN 4-LIKE"/>
    <property type="match status" value="1"/>
</dbReference>
<dbReference type="PANTHER" id="PTHR46599">
    <property type="entry name" value="PIGGYBAC TRANSPOSABLE ELEMENT-DERIVED PROTEIN 4"/>
    <property type="match status" value="1"/>
</dbReference>
<protein>
    <recommendedName>
        <fullName evidence="2">PiggyBac transposable element-derived protein domain-containing protein</fullName>
    </recommendedName>
</protein>
<evidence type="ECO:0000313" key="4">
    <source>
        <dbReference type="Proteomes" id="UP001634394"/>
    </source>
</evidence>
<comment type="caution">
    <text evidence="3">The sequence shown here is derived from an EMBL/GenBank/DDBJ whole genome shotgun (WGS) entry which is preliminary data.</text>
</comment>
<evidence type="ECO:0000313" key="3">
    <source>
        <dbReference type="EMBL" id="KAL3841742.1"/>
    </source>
</evidence>
<dbReference type="AlphaFoldDB" id="A0ABD3TXF4"/>
<keyword evidence="4" id="KW-1185">Reference proteome</keyword>
<dbReference type="Proteomes" id="UP001634394">
    <property type="component" value="Unassembled WGS sequence"/>
</dbReference>
<feature type="non-terminal residue" evidence="3">
    <location>
        <position position="135"/>
    </location>
</feature>
<reference evidence="3 4" key="1">
    <citation type="submission" date="2024-11" db="EMBL/GenBank/DDBJ databases">
        <title>Chromosome-level genome assembly of the freshwater bivalve Anodonta woodiana.</title>
        <authorList>
            <person name="Chen X."/>
        </authorList>
    </citation>
    <scope>NUCLEOTIDE SEQUENCE [LARGE SCALE GENOMIC DNA]</scope>
    <source>
        <strain evidence="3">MN2024</strain>
        <tissue evidence="3">Gills</tissue>
    </source>
</reference>
<accession>A0ABD3TXF4</accession>
<dbReference type="EMBL" id="JBJQND010000017">
    <property type="protein sequence ID" value="KAL3841742.1"/>
    <property type="molecule type" value="Genomic_DNA"/>
</dbReference>
<evidence type="ECO:0000256" key="1">
    <source>
        <dbReference type="SAM" id="Phobius"/>
    </source>
</evidence>
<feature type="non-terminal residue" evidence="3">
    <location>
        <position position="1"/>
    </location>
</feature>
<organism evidence="3 4">
    <name type="scientific">Sinanodonta woodiana</name>
    <name type="common">Chinese pond mussel</name>
    <name type="synonym">Anodonta woodiana</name>
    <dbReference type="NCBI Taxonomy" id="1069815"/>
    <lineage>
        <taxon>Eukaryota</taxon>
        <taxon>Metazoa</taxon>
        <taxon>Spiralia</taxon>
        <taxon>Lophotrochozoa</taxon>
        <taxon>Mollusca</taxon>
        <taxon>Bivalvia</taxon>
        <taxon>Autobranchia</taxon>
        <taxon>Heteroconchia</taxon>
        <taxon>Palaeoheterodonta</taxon>
        <taxon>Unionida</taxon>
        <taxon>Unionoidea</taxon>
        <taxon>Unionidae</taxon>
        <taxon>Unioninae</taxon>
        <taxon>Sinanodonta</taxon>
    </lineage>
</organism>
<dbReference type="Pfam" id="PF13843">
    <property type="entry name" value="DDE_Tnp_1_7"/>
    <property type="match status" value="1"/>
</dbReference>
<dbReference type="InterPro" id="IPR029526">
    <property type="entry name" value="PGBD"/>
</dbReference>
<feature type="transmembrane region" description="Helical" evidence="1">
    <location>
        <begin position="111"/>
        <end position="132"/>
    </location>
</feature>
<sequence>MYARGTIRSNRRGYPVQHLNKRDIRVQEEFKTVQRGEVTACIWMDKKHIYTLSTAEDPEAIEKTVQRKNKNGQVKEIRAPSIVPEYNNMKGVDMADQLRIQYSTYRSAKKWWLYLFWFLFDIAVTNGFIIRIRTS</sequence>
<feature type="domain" description="PiggyBac transposable element-derived protein" evidence="2">
    <location>
        <begin position="2"/>
        <end position="128"/>
    </location>
</feature>
<name>A0ABD3TXF4_SINWO</name>
<keyword evidence="1" id="KW-0812">Transmembrane</keyword>
<keyword evidence="1" id="KW-1133">Transmembrane helix</keyword>
<gene>
    <name evidence="3" type="ORF">ACJMK2_019845</name>
</gene>
<proteinExistence type="predicted"/>
<evidence type="ECO:0000259" key="2">
    <source>
        <dbReference type="Pfam" id="PF13843"/>
    </source>
</evidence>
<keyword evidence="1" id="KW-0472">Membrane</keyword>